<dbReference type="Proteomes" id="UP000236416">
    <property type="component" value="Unassembled WGS sequence"/>
</dbReference>
<dbReference type="CDD" id="cd02440">
    <property type="entry name" value="AdoMet_MTases"/>
    <property type="match status" value="1"/>
</dbReference>
<dbReference type="GO" id="GO:0008757">
    <property type="term" value="F:S-adenosylmethionine-dependent methyltransferase activity"/>
    <property type="evidence" value="ECO:0007669"/>
    <property type="project" value="InterPro"/>
</dbReference>
<dbReference type="GO" id="GO:0032259">
    <property type="term" value="P:methylation"/>
    <property type="evidence" value="ECO:0007669"/>
    <property type="project" value="UniProtKB-KW"/>
</dbReference>
<gene>
    <name evidence="2" type="ORF">C2134_19900</name>
</gene>
<dbReference type="PANTHER" id="PTHR43591:SF24">
    <property type="entry name" value="2-METHOXY-6-POLYPRENYL-1,4-BENZOQUINOL METHYLASE, MITOCHONDRIAL"/>
    <property type="match status" value="1"/>
</dbReference>
<organism evidence="2 3">
    <name type="scientific">Chromobacterium sinusclupearum</name>
    <dbReference type="NCBI Taxonomy" id="2077146"/>
    <lineage>
        <taxon>Bacteria</taxon>
        <taxon>Pseudomonadati</taxon>
        <taxon>Pseudomonadota</taxon>
        <taxon>Betaproteobacteria</taxon>
        <taxon>Neisseriales</taxon>
        <taxon>Chromobacteriaceae</taxon>
        <taxon>Chromobacterium</taxon>
    </lineage>
</organism>
<dbReference type="InterPro" id="IPR029063">
    <property type="entry name" value="SAM-dependent_MTases_sf"/>
</dbReference>
<accession>A0A2K4MIB0</accession>
<feature type="domain" description="Methyltransferase type 11" evidence="1">
    <location>
        <begin position="65"/>
        <end position="157"/>
    </location>
</feature>
<protein>
    <submittedName>
        <fullName evidence="2">SAM-dependent methyltransferase</fullName>
    </submittedName>
</protein>
<proteinExistence type="predicted"/>
<evidence type="ECO:0000259" key="1">
    <source>
        <dbReference type="Pfam" id="PF08241"/>
    </source>
</evidence>
<keyword evidence="3" id="KW-1185">Reference proteome</keyword>
<dbReference type="Pfam" id="PF08241">
    <property type="entry name" value="Methyltransf_11"/>
    <property type="match status" value="1"/>
</dbReference>
<reference evidence="2 3" key="1">
    <citation type="submission" date="2018-01" db="EMBL/GenBank/DDBJ databases">
        <title>Genomic Sequence of Chromobacterium MWU13-2610 from wild cranberry bogs within the Cape Cod National Seashore.</title>
        <authorList>
            <person name="O'Hara-Hanley K."/>
            <person name="Soby S."/>
            <person name="Harrison A."/>
        </authorList>
    </citation>
    <scope>NUCLEOTIDE SEQUENCE [LARGE SCALE GENOMIC DNA]</scope>
    <source>
        <strain evidence="2 3">MWU13-2610</strain>
    </source>
</reference>
<dbReference type="Gene3D" id="3.40.50.150">
    <property type="entry name" value="Vaccinia Virus protein VP39"/>
    <property type="match status" value="1"/>
</dbReference>
<name>A0A2K4MIB0_9NEIS</name>
<dbReference type="AlphaFoldDB" id="A0A2K4MIB0"/>
<dbReference type="PANTHER" id="PTHR43591">
    <property type="entry name" value="METHYLTRANSFERASE"/>
    <property type="match status" value="1"/>
</dbReference>
<dbReference type="SUPFAM" id="SSF53335">
    <property type="entry name" value="S-adenosyl-L-methionine-dependent methyltransferases"/>
    <property type="match status" value="1"/>
</dbReference>
<evidence type="ECO:0000313" key="3">
    <source>
        <dbReference type="Proteomes" id="UP000236416"/>
    </source>
</evidence>
<dbReference type="EMBL" id="PPTF01000098">
    <property type="protein sequence ID" value="POA96810.1"/>
    <property type="molecule type" value="Genomic_DNA"/>
</dbReference>
<keyword evidence="2" id="KW-0489">Methyltransferase</keyword>
<evidence type="ECO:0000313" key="2">
    <source>
        <dbReference type="EMBL" id="POA96810.1"/>
    </source>
</evidence>
<comment type="caution">
    <text evidence="2">The sequence shown here is derived from an EMBL/GenBank/DDBJ whole genome shotgun (WGS) entry which is preliminary data.</text>
</comment>
<sequence>MVWTGSAWPVLNRKFAVRREWATRFNRWRYDVYAPLYDKLAQGFAAQRRRSLGLLNPQPGEQVLLVGAGTGLDLDFLVRCRHVTAIDIAPAMLQQLKERAERLGMAVRALEMDGQQLDFPDASFDAVALHLVLAVIPDPQACIREVERVLKPGGRVAVFDKFLADRSRAPLWRRAGNLVARFVATDINRRLGDIVSVTKLQRIHDEDAGLGGFLHIALLRK</sequence>
<keyword evidence="2" id="KW-0808">Transferase</keyword>
<dbReference type="InterPro" id="IPR013216">
    <property type="entry name" value="Methyltransf_11"/>
</dbReference>